<dbReference type="EMBL" id="RBTW01000048">
    <property type="protein sequence ID" value="RMU22181.1"/>
    <property type="molecule type" value="Genomic_DNA"/>
</dbReference>
<reference evidence="1 2" key="1">
    <citation type="submission" date="2018-08" db="EMBL/GenBank/DDBJ databases">
        <title>Recombination of ecologically and evolutionarily significant loci maintains genetic cohesion in the Pseudomonas syringae species complex.</title>
        <authorList>
            <person name="Dillon M."/>
            <person name="Thakur S."/>
            <person name="Almeida R.N.D."/>
            <person name="Weir B.S."/>
            <person name="Guttman D.S."/>
        </authorList>
    </citation>
    <scope>NUCLEOTIDE SEQUENCE [LARGE SCALE GENOMIC DNA]</scope>
    <source>
        <strain evidence="1 2">ICMP 3402</strain>
    </source>
</reference>
<evidence type="ECO:0000313" key="2">
    <source>
        <dbReference type="Proteomes" id="UP000271817"/>
    </source>
</evidence>
<organism evidence="1 2">
    <name type="scientific">Pseudomonas amygdali pv. lachrymans</name>
    <name type="common">Pseudomonas syringae pv. lachrymans</name>
    <dbReference type="NCBI Taxonomy" id="53707"/>
    <lineage>
        <taxon>Bacteria</taxon>
        <taxon>Pseudomonadati</taxon>
        <taxon>Pseudomonadota</taxon>
        <taxon>Gammaproteobacteria</taxon>
        <taxon>Pseudomonadales</taxon>
        <taxon>Pseudomonadaceae</taxon>
        <taxon>Pseudomonas</taxon>
        <taxon>Pseudomonas amygdali</taxon>
    </lineage>
</organism>
<comment type="caution">
    <text evidence="1">The sequence shown here is derived from an EMBL/GenBank/DDBJ whole genome shotgun (WGS) entry which is preliminary data.</text>
</comment>
<gene>
    <name evidence="1" type="ORF">ALP33_01202</name>
</gene>
<sequence>MKPNVAPVAAALPEPRKVFELPREVAQAKAHDWGVFVDAFLMNAARVGDRYAATVFCDQSGIVSDGTTVATRSVRQICGHGDFKLLQTFDGADHYVLVTEHLAGGKSDGQRS</sequence>
<dbReference type="Proteomes" id="UP000271817">
    <property type="component" value="Unassembled WGS sequence"/>
</dbReference>
<protein>
    <submittedName>
        <fullName evidence="1">Uncharacterized protein</fullName>
    </submittedName>
</protein>
<dbReference type="RefSeq" id="WP_122313884.1">
    <property type="nucleotide sequence ID" value="NZ_RBTW01000048.1"/>
</dbReference>
<dbReference type="AlphaFoldDB" id="A0AB37RAU6"/>
<accession>A0AB37RAU6</accession>
<evidence type="ECO:0000313" key="1">
    <source>
        <dbReference type="EMBL" id="RMU22181.1"/>
    </source>
</evidence>
<name>A0AB37RAU6_PSEAV</name>
<proteinExistence type="predicted"/>